<dbReference type="InterPro" id="IPR049900">
    <property type="entry name" value="PKS_mFAS_DH"/>
</dbReference>
<dbReference type="Gene3D" id="3.10.129.110">
    <property type="entry name" value="Polyketide synthase dehydratase"/>
    <property type="match status" value="1"/>
</dbReference>
<dbReference type="InterPro" id="IPR006162">
    <property type="entry name" value="Ppantetheine_attach_site"/>
</dbReference>
<dbReference type="SMART" id="SM01294">
    <property type="entry name" value="PKS_PP_betabranch"/>
    <property type="match status" value="1"/>
</dbReference>
<evidence type="ECO:0000256" key="1">
    <source>
        <dbReference type="ARBA" id="ARBA00022450"/>
    </source>
</evidence>
<feature type="active site" description="Proton acceptor; for dehydratase activity" evidence="5">
    <location>
        <position position="61"/>
    </location>
</feature>
<feature type="active site" description="Proton donor; for dehydratase activity" evidence="5">
    <location>
        <position position="228"/>
    </location>
</feature>
<feature type="domain" description="PKS/mFAS DH" evidence="8">
    <location>
        <begin position="29"/>
        <end position="308"/>
    </location>
</feature>
<dbReference type="Proteomes" id="UP001596160">
    <property type="component" value="Unassembled WGS sequence"/>
</dbReference>
<feature type="region of interest" description="Disordered" evidence="6">
    <location>
        <begin position="912"/>
        <end position="935"/>
    </location>
</feature>
<dbReference type="InterPro" id="IPR036291">
    <property type="entry name" value="NAD(P)-bd_dom_sf"/>
</dbReference>
<dbReference type="PROSITE" id="PS00012">
    <property type="entry name" value="PHOSPHOPANTETHEINE"/>
    <property type="match status" value="1"/>
</dbReference>
<dbReference type="Pfam" id="PF08659">
    <property type="entry name" value="KR"/>
    <property type="match status" value="1"/>
</dbReference>
<dbReference type="PANTHER" id="PTHR43775">
    <property type="entry name" value="FATTY ACID SYNTHASE"/>
    <property type="match status" value="1"/>
</dbReference>
<dbReference type="InterPro" id="IPR036736">
    <property type="entry name" value="ACP-like_sf"/>
</dbReference>
<dbReference type="InterPro" id="IPR020806">
    <property type="entry name" value="PKS_PP-bd"/>
</dbReference>
<proteinExistence type="predicted"/>
<name>A0ABW0AW96_9ACTN</name>
<reference evidence="10" key="1">
    <citation type="journal article" date="2019" name="Int. J. Syst. Evol. Microbiol.">
        <title>The Global Catalogue of Microorganisms (GCM) 10K type strain sequencing project: providing services to taxonomists for standard genome sequencing and annotation.</title>
        <authorList>
            <consortium name="The Broad Institute Genomics Platform"/>
            <consortium name="The Broad Institute Genome Sequencing Center for Infectious Disease"/>
            <person name="Wu L."/>
            <person name="Ma J."/>
        </authorList>
    </citation>
    <scope>NUCLEOTIDE SEQUENCE [LARGE SCALE GENOMIC DNA]</scope>
    <source>
        <strain evidence="10">PCU 266</strain>
    </source>
</reference>
<dbReference type="CDD" id="cd08956">
    <property type="entry name" value="KR_3_FAS_SDR_x"/>
    <property type="match status" value="1"/>
</dbReference>
<feature type="region of interest" description="N-terminal hotdog fold" evidence="5">
    <location>
        <begin position="29"/>
        <end position="156"/>
    </location>
</feature>
<dbReference type="EMBL" id="JBHSKP010000060">
    <property type="protein sequence ID" value="MFC5157034.1"/>
    <property type="molecule type" value="Genomic_DNA"/>
</dbReference>
<protein>
    <submittedName>
        <fullName evidence="9">Type I polyketide synthase</fullName>
    </submittedName>
</protein>
<dbReference type="PROSITE" id="PS50075">
    <property type="entry name" value="CARRIER"/>
    <property type="match status" value="1"/>
</dbReference>
<evidence type="ECO:0000259" key="7">
    <source>
        <dbReference type="PROSITE" id="PS50075"/>
    </source>
</evidence>
<dbReference type="PANTHER" id="PTHR43775:SF51">
    <property type="entry name" value="INACTIVE PHENOLPHTHIOCEROL SYNTHESIS POLYKETIDE SYNTHASE TYPE I PKS1-RELATED"/>
    <property type="match status" value="1"/>
</dbReference>
<dbReference type="Gene3D" id="1.10.1200.10">
    <property type="entry name" value="ACP-like"/>
    <property type="match status" value="1"/>
</dbReference>
<evidence type="ECO:0000256" key="2">
    <source>
        <dbReference type="ARBA" id="ARBA00022553"/>
    </source>
</evidence>
<dbReference type="SMART" id="SM00823">
    <property type="entry name" value="PKS_PP"/>
    <property type="match status" value="1"/>
</dbReference>
<dbReference type="InterPro" id="IPR049552">
    <property type="entry name" value="PKS_DH_N"/>
</dbReference>
<accession>A0ABW0AW96</accession>
<dbReference type="RefSeq" id="WP_381735648.1">
    <property type="nucleotide sequence ID" value="NZ_JBHSKP010000060.1"/>
</dbReference>
<dbReference type="InterPro" id="IPR020807">
    <property type="entry name" value="PKS_DH"/>
</dbReference>
<feature type="non-terminal residue" evidence="9">
    <location>
        <position position="1"/>
    </location>
</feature>
<dbReference type="InterPro" id="IPR055123">
    <property type="entry name" value="SpnB-like_Rossmann"/>
</dbReference>
<dbReference type="InterPro" id="IPR050091">
    <property type="entry name" value="PKS_NRPS_Biosynth_Enz"/>
</dbReference>
<feature type="domain" description="Carrier" evidence="7">
    <location>
        <begin position="789"/>
        <end position="867"/>
    </location>
</feature>
<evidence type="ECO:0000313" key="10">
    <source>
        <dbReference type="Proteomes" id="UP001596160"/>
    </source>
</evidence>
<dbReference type="SMART" id="SM00822">
    <property type="entry name" value="PKS_KR"/>
    <property type="match status" value="1"/>
</dbReference>
<dbReference type="Pfam" id="PF00550">
    <property type="entry name" value="PP-binding"/>
    <property type="match status" value="1"/>
</dbReference>
<dbReference type="PROSITE" id="PS52019">
    <property type="entry name" value="PKS_MFAS_DH"/>
    <property type="match status" value="1"/>
</dbReference>
<dbReference type="Pfam" id="PF22953">
    <property type="entry name" value="SpnB_Rossmann"/>
    <property type="match status" value="1"/>
</dbReference>
<dbReference type="Pfam" id="PF14765">
    <property type="entry name" value="PS-DH"/>
    <property type="match status" value="1"/>
</dbReference>
<evidence type="ECO:0000256" key="4">
    <source>
        <dbReference type="ARBA" id="ARBA00023268"/>
    </source>
</evidence>
<keyword evidence="1" id="KW-0596">Phosphopantetheine</keyword>
<evidence type="ECO:0000313" key="9">
    <source>
        <dbReference type="EMBL" id="MFC5157034.1"/>
    </source>
</evidence>
<dbReference type="SMART" id="SM00826">
    <property type="entry name" value="PKS_DH"/>
    <property type="match status" value="1"/>
</dbReference>
<dbReference type="Pfam" id="PF21089">
    <property type="entry name" value="PKS_DH_N"/>
    <property type="match status" value="1"/>
</dbReference>
<dbReference type="SUPFAM" id="SSF51735">
    <property type="entry name" value="NAD(P)-binding Rossmann-fold domains"/>
    <property type="match status" value="2"/>
</dbReference>
<dbReference type="InterPro" id="IPR049551">
    <property type="entry name" value="PKS_DH_C"/>
</dbReference>
<evidence type="ECO:0000256" key="6">
    <source>
        <dbReference type="SAM" id="MobiDB-lite"/>
    </source>
</evidence>
<feature type="region of interest" description="C-terminal hotdog fold" evidence="5">
    <location>
        <begin position="167"/>
        <end position="308"/>
    </location>
</feature>
<dbReference type="SUPFAM" id="SSF47336">
    <property type="entry name" value="ACP-like"/>
    <property type="match status" value="1"/>
</dbReference>
<evidence type="ECO:0000256" key="5">
    <source>
        <dbReference type="PROSITE-ProRule" id="PRU01363"/>
    </source>
</evidence>
<comment type="caution">
    <text evidence="9">The sequence shown here is derived from an EMBL/GenBank/DDBJ whole genome shotgun (WGS) entry which is preliminary data.</text>
</comment>
<dbReference type="InterPro" id="IPR009081">
    <property type="entry name" value="PP-bd_ACP"/>
</dbReference>
<evidence type="ECO:0000259" key="8">
    <source>
        <dbReference type="PROSITE" id="PS52019"/>
    </source>
</evidence>
<organism evidence="9 10">
    <name type="scientific">Streptomyces amakusaensis</name>
    <dbReference type="NCBI Taxonomy" id="67271"/>
    <lineage>
        <taxon>Bacteria</taxon>
        <taxon>Bacillati</taxon>
        <taxon>Actinomycetota</taxon>
        <taxon>Actinomycetes</taxon>
        <taxon>Kitasatosporales</taxon>
        <taxon>Streptomycetaceae</taxon>
        <taxon>Streptomyces</taxon>
    </lineage>
</organism>
<keyword evidence="4" id="KW-0511">Multifunctional enzyme</keyword>
<dbReference type="InterPro" id="IPR057326">
    <property type="entry name" value="KR_dom"/>
</dbReference>
<keyword evidence="3" id="KW-0808">Transferase</keyword>
<keyword evidence="2" id="KW-0597">Phosphoprotein</keyword>
<keyword evidence="10" id="KW-1185">Reference proteome</keyword>
<evidence type="ECO:0000256" key="3">
    <source>
        <dbReference type="ARBA" id="ARBA00022679"/>
    </source>
</evidence>
<sequence>YAFQHHRHWLEGSTEAADASGLGLTAPGHPLLGATVRLADRDAYLLTGRISRRTHPWLTDHAVHGTVLLPGTALLDLVLKAGEQVGLDLVEDLTLTAPLVLDERTETRVQVVVDEPDDSGARPVSVYAAAGDGDSDGEDRWTRHAQGTLAPGLAPADRFLVWPPPGAEEIDLDGAYERLAGAGYGYGPAFQGLGRVWKREDELYAEVTLGEGQTAGTAGFGIHPALLDAALHPLLPGVAEAEGQSWLPFIWSEVSLHATGATALRVRLSTTAREGDALQVAVSAADGAGTPVAAGSLSLRPLTKEALRAASTPVDGLLQVGWTPLEETVAPRPVPYAVLGHGPLDLGPDAVRHPDPAALHAAGPPPAAVLLPLAAPADPADRIPLPESAHSAALTALAAIRAWLEDERTADSRLVVVTRRAVAVGGEDVTGLAHAGVWGLVRSAQTENPGRFTLLDLEDGDDALPAPLLAAALASDEPQLAVRAGALMTPRLARVSTGPAADGPRWDGGTVLITGATGALGGVLARHLVTGHGARRLLLLSRRGEAAPGAPELAAELEELGAQAVFAACDASDREALAAVLKAIPEEHPLTAIVHTAGVLDDGVAARMTPEQLEKVLRPKVDAAWNLHELTQDLELTAFVLYSSVAGLLGTAGQANYAAGNTFLDALAGHRRSRGLPGLSLAWGLWSGADTMAGALQETDLRRLAKTGLLPLPSAEAMALFDAAGGADTAVLAVTRLNAAALRAGGEGLQPILRGLAGPPARRVLAAAGAGAAADIPLGERLATLGPEERDHFLVDLVRTHVAGVLGHSTPGGITADRAFQELGFDSLTAVELRNQLNRATGLRLPTTLIFDHPSPAALAAHLRDELVVGEASPTDTVLAQLADLTGRLTAATDTPETRKLVSGRLRELLKSVDTAGTGPAGDGEGETELDGASDEELFALFDELD</sequence>
<dbReference type="InterPro" id="IPR042104">
    <property type="entry name" value="PKS_dehydratase_sf"/>
</dbReference>
<feature type="compositionally biased region" description="Acidic residues" evidence="6">
    <location>
        <begin position="924"/>
        <end position="935"/>
    </location>
</feature>
<gene>
    <name evidence="9" type="ORF">ACFPRH_35510</name>
</gene>
<dbReference type="Gene3D" id="3.40.50.720">
    <property type="entry name" value="NAD(P)-binding Rossmann-like Domain"/>
    <property type="match status" value="1"/>
</dbReference>
<dbReference type="InterPro" id="IPR013968">
    <property type="entry name" value="PKS_KR"/>
</dbReference>